<name>A0A427A2H4_ENSVE</name>
<comment type="caution">
    <text evidence="2">The sequence shown here is derived from an EMBL/GenBank/DDBJ whole genome shotgun (WGS) entry which is preliminary data.</text>
</comment>
<evidence type="ECO:0000259" key="1">
    <source>
        <dbReference type="Pfam" id="PF26253"/>
    </source>
</evidence>
<protein>
    <recommendedName>
        <fullName evidence="1">RDRP C-terminal head domain-containing protein</fullName>
    </recommendedName>
</protein>
<evidence type="ECO:0000313" key="3">
    <source>
        <dbReference type="Proteomes" id="UP000287651"/>
    </source>
</evidence>
<feature type="domain" description="RDRP C-terminal head" evidence="1">
    <location>
        <begin position="9"/>
        <end position="91"/>
    </location>
</feature>
<dbReference type="Pfam" id="PF26253">
    <property type="entry name" value="RdRP_head"/>
    <property type="match status" value="1"/>
</dbReference>
<dbReference type="Proteomes" id="UP000287651">
    <property type="component" value="Unassembled WGS sequence"/>
</dbReference>
<sequence length="107" mass="12180">MKQVMDMEHEAKDSKNEMADEIVQKYKLLLYGAAEFEESPRKLEDIWDEALAIYNIAYNYAERCQALGRCSFAWKVAGRALCMLHASRQGEKCSIPCSITALKEILG</sequence>
<proteinExistence type="predicted"/>
<dbReference type="EMBL" id="AMZH03004031">
    <property type="protein sequence ID" value="RRT70402.1"/>
    <property type="molecule type" value="Genomic_DNA"/>
</dbReference>
<gene>
    <name evidence="2" type="ORF">B296_00036493</name>
</gene>
<dbReference type="AlphaFoldDB" id="A0A427A2H4"/>
<reference evidence="2 3" key="1">
    <citation type="journal article" date="2014" name="Agronomy (Basel)">
        <title>A Draft Genome Sequence for Ensete ventricosum, the Drought-Tolerant Tree Against Hunger.</title>
        <authorList>
            <person name="Harrison J."/>
            <person name="Moore K.A."/>
            <person name="Paszkiewicz K."/>
            <person name="Jones T."/>
            <person name="Grant M."/>
            <person name="Ambacheew D."/>
            <person name="Muzemil S."/>
            <person name="Studholme D.J."/>
        </authorList>
    </citation>
    <scope>NUCLEOTIDE SEQUENCE [LARGE SCALE GENOMIC DNA]</scope>
</reference>
<dbReference type="InterPro" id="IPR058752">
    <property type="entry name" value="RDRP_C_head"/>
</dbReference>
<organism evidence="2 3">
    <name type="scientific">Ensete ventricosum</name>
    <name type="common">Abyssinian banana</name>
    <name type="synonym">Musa ensete</name>
    <dbReference type="NCBI Taxonomy" id="4639"/>
    <lineage>
        <taxon>Eukaryota</taxon>
        <taxon>Viridiplantae</taxon>
        <taxon>Streptophyta</taxon>
        <taxon>Embryophyta</taxon>
        <taxon>Tracheophyta</taxon>
        <taxon>Spermatophyta</taxon>
        <taxon>Magnoliopsida</taxon>
        <taxon>Liliopsida</taxon>
        <taxon>Zingiberales</taxon>
        <taxon>Musaceae</taxon>
        <taxon>Ensete</taxon>
    </lineage>
</organism>
<accession>A0A427A2H4</accession>
<evidence type="ECO:0000313" key="2">
    <source>
        <dbReference type="EMBL" id="RRT70402.1"/>
    </source>
</evidence>